<dbReference type="EMBL" id="JBHTMX010000035">
    <property type="protein sequence ID" value="MFD1331666.1"/>
    <property type="molecule type" value="Genomic_DNA"/>
</dbReference>
<dbReference type="Proteomes" id="UP001597171">
    <property type="component" value="Unassembled WGS sequence"/>
</dbReference>
<sequence>MALFFRSKRAEDPERAAVSRRLNALARAALALGEDDALTVSEIACGDPACGGAETVILVMRVGARTKALKLAMPMAQVTEAALRRAAEEAA</sequence>
<proteinExistence type="predicted"/>
<accession>A0ABW3Z691</accession>
<reference evidence="2" key="1">
    <citation type="journal article" date="2019" name="Int. J. Syst. Evol. Microbiol.">
        <title>The Global Catalogue of Microorganisms (GCM) 10K type strain sequencing project: providing services to taxonomists for standard genome sequencing and annotation.</title>
        <authorList>
            <consortium name="The Broad Institute Genomics Platform"/>
            <consortium name="The Broad Institute Genome Sequencing Center for Infectious Disease"/>
            <person name="Wu L."/>
            <person name="Ma J."/>
        </authorList>
    </citation>
    <scope>NUCLEOTIDE SEQUENCE [LARGE SCALE GENOMIC DNA]</scope>
    <source>
        <strain evidence="2">CCUG 61696</strain>
    </source>
</reference>
<name>A0ABW3Z691_9HYPH</name>
<organism evidence="1 2">
    <name type="scientific">Methylopila musalis</name>
    <dbReference type="NCBI Taxonomy" id="1134781"/>
    <lineage>
        <taxon>Bacteria</taxon>
        <taxon>Pseudomonadati</taxon>
        <taxon>Pseudomonadota</taxon>
        <taxon>Alphaproteobacteria</taxon>
        <taxon>Hyphomicrobiales</taxon>
        <taxon>Methylopilaceae</taxon>
        <taxon>Methylopila</taxon>
    </lineage>
</organism>
<evidence type="ECO:0000313" key="2">
    <source>
        <dbReference type="Proteomes" id="UP001597171"/>
    </source>
</evidence>
<evidence type="ECO:0008006" key="3">
    <source>
        <dbReference type="Google" id="ProtNLM"/>
    </source>
</evidence>
<gene>
    <name evidence="1" type="ORF">ACFQ4O_06590</name>
</gene>
<comment type="caution">
    <text evidence="1">The sequence shown here is derived from an EMBL/GenBank/DDBJ whole genome shotgun (WGS) entry which is preliminary data.</text>
</comment>
<keyword evidence="2" id="KW-1185">Reference proteome</keyword>
<protein>
    <recommendedName>
        <fullName evidence="3">Nitrate reductase</fullName>
    </recommendedName>
</protein>
<evidence type="ECO:0000313" key="1">
    <source>
        <dbReference type="EMBL" id="MFD1331666.1"/>
    </source>
</evidence>
<dbReference type="RefSeq" id="WP_378774879.1">
    <property type="nucleotide sequence ID" value="NZ_JBHTMX010000035.1"/>
</dbReference>